<dbReference type="Pfam" id="PF01051">
    <property type="entry name" value="Rep3_N"/>
    <property type="match status" value="1"/>
</dbReference>
<evidence type="ECO:0000256" key="1">
    <source>
        <dbReference type="ARBA" id="ARBA00038283"/>
    </source>
</evidence>
<evidence type="ECO:0000313" key="3">
    <source>
        <dbReference type="EMBL" id="MBP2057953.1"/>
    </source>
</evidence>
<protein>
    <recommendedName>
        <fullName evidence="2">Initiator Rep protein WH1 domain-containing protein</fullName>
    </recommendedName>
</protein>
<dbReference type="InterPro" id="IPR036390">
    <property type="entry name" value="WH_DNA-bd_sf"/>
</dbReference>
<dbReference type="InterPro" id="IPR000525">
    <property type="entry name" value="Initiator_Rep_WH1"/>
</dbReference>
<dbReference type="SUPFAM" id="SSF46785">
    <property type="entry name" value="Winged helix' DNA-binding domain"/>
    <property type="match status" value="1"/>
</dbReference>
<dbReference type="Gene3D" id="1.10.10.10">
    <property type="entry name" value="Winged helix-like DNA-binding domain superfamily/Winged helix DNA-binding domain"/>
    <property type="match status" value="2"/>
</dbReference>
<dbReference type="EMBL" id="JAGGLU010000005">
    <property type="protein sequence ID" value="MBP2057953.1"/>
    <property type="molecule type" value="Genomic_DNA"/>
</dbReference>
<dbReference type="InterPro" id="IPR036388">
    <property type="entry name" value="WH-like_DNA-bd_sf"/>
</dbReference>
<reference evidence="3 4" key="1">
    <citation type="submission" date="2021-03" db="EMBL/GenBank/DDBJ databases">
        <title>Genomic Encyclopedia of Type Strains, Phase IV (KMG-IV): sequencing the most valuable type-strain genomes for metagenomic binning, comparative biology and taxonomic classification.</title>
        <authorList>
            <person name="Goeker M."/>
        </authorList>
    </citation>
    <scope>NUCLEOTIDE SEQUENCE [LARGE SCALE GENOMIC DNA]</scope>
    <source>
        <strain evidence="3 4">DSM 101872</strain>
    </source>
</reference>
<dbReference type="RefSeq" id="WP_209686694.1">
    <property type="nucleotide sequence ID" value="NZ_JAGGLU010000005.1"/>
</dbReference>
<proteinExistence type="inferred from homology"/>
<sequence length="361" mass="42526">MANEIVKYQNRLNDIPLRKFNAAEMNILFAIFSRVRDKDQNEVVLSFDYLKQISNYSKHENFALYLQAVSDKLLGLNAYTDDGNTYTKFVLFNEYTIIRDEQLLKVAVNPKFKGLFNDLKNWTRFSLQQFTHLDSTYSKTIFRLVKQFRTVGKRTISLEDFRTKLDIPKSYRTSHIDKRIISVAKQELAPLLSKFNISKNYVKARRGKKLKGYTITWIPEAHSADDFEPGHLIKTSLGLERINSNPYLTTEERNLAIDRFEGLQLGTTQAKWEQEHPDVVQEINNFSFETDKIQQDDDKMTLDQRREFLKFQSDTLKYINNREKLKELQDYYQQLVSIKKATVVEQAIAKYLNRALKRLQK</sequence>
<keyword evidence="4" id="KW-1185">Reference proteome</keyword>
<gene>
    <name evidence="3" type="ORF">J2Z60_001128</name>
</gene>
<evidence type="ECO:0000259" key="2">
    <source>
        <dbReference type="Pfam" id="PF01051"/>
    </source>
</evidence>
<comment type="caution">
    <text evidence="3">The sequence shown here is derived from an EMBL/GenBank/DDBJ whole genome shotgun (WGS) entry which is preliminary data.</text>
</comment>
<dbReference type="Proteomes" id="UP001519292">
    <property type="component" value="Unassembled WGS sequence"/>
</dbReference>
<organism evidence="3 4">
    <name type="scientific">Lactobacillus colini</name>
    <dbReference type="NCBI Taxonomy" id="1819254"/>
    <lineage>
        <taxon>Bacteria</taxon>
        <taxon>Bacillati</taxon>
        <taxon>Bacillota</taxon>
        <taxon>Bacilli</taxon>
        <taxon>Lactobacillales</taxon>
        <taxon>Lactobacillaceae</taxon>
        <taxon>Lactobacillus</taxon>
    </lineage>
</organism>
<feature type="domain" description="Initiator Rep protein WH1" evidence="2">
    <location>
        <begin position="5"/>
        <end position="146"/>
    </location>
</feature>
<comment type="similarity">
    <text evidence="1">Belongs to the initiator RepB protein family.</text>
</comment>
<evidence type="ECO:0000313" key="4">
    <source>
        <dbReference type="Proteomes" id="UP001519292"/>
    </source>
</evidence>
<dbReference type="Pfam" id="PF21205">
    <property type="entry name" value="Rep3_C"/>
    <property type="match status" value="1"/>
</dbReference>
<accession>A0ABS4ME36</accession>
<name>A0ABS4ME36_9LACO</name>